<proteinExistence type="predicted"/>
<name>A0ACC4UCZ2_9CORY</name>
<comment type="caution">
    <text evidence="1">The sequence shown here is derived from an EMBL/GenBank/DDBJ whole genome shotgun (WGS) entry which is preliminary data.</text>
</comment>
<accession>A0ACC4UCZ2</accession>
<reference evidence="1" key="1">
    <citation type="submission" date="2015-04" db="EMBL/GenBank/DDBJ databases">
        <title>Draft Genome Sequences of Three Species of Emerging Human-Pathogenic Corynebacteria.</title>
        <authorList>
            <person name="Pacheco L.G."/>
            <person name="Mattos-Guaraldi A.L."/>
            <person name="Santos C.S."/>
            <person name="Veras A.O."/>
            <person name="Guimaraes L.C."/>
            <person name="Abreu V."/>
            <person name="Pereira F.L."/>
            <person name="Soares S.C."/>
            <person name="Dorella F.A."/>
            <person name="Carvalho A.F."/>
            <person name="Leal C.G."/>
            <person name="Figueiredo H.C."/>
            <person name="Ramos J.N."/>
            <person name="Vieira V."/>
            <person name="Farfour E."/>
            <person name="Guiso N."/>
            <person name="Hirata R.Jr."/>
            <person name="Ramos R.T."/>
            <person name="Azevedo V."/>
            <person name="Silva A."/>
        </authorList>
    </citation>
    <scope>NUCLEOTIDE SEQUENCE</scope>
    <source>
        <strain evidence="1">1941</strain>
    </source>
</reference>
<dbReference type="Proteomes" id="UP000034245">
    <property type="component" value="Unassembled WGS sequence"/>
</dbReference>
<protein>
    <submittedName>
        <fullName evidence="1">Uncharacterized protein</fullName>
    </submittedName>
</protein>
<keyword evidence="2" id="KW-1185">Reference proteome</keyword>
<evidence type="ECO:0000313" key="2">
    <source>
        <dbReference type="Proteomes" id="UP000034245"/>
    </source>
</evidence>
<dbReference type="EMBL" id="LAYQ01000006">
    <property type="protein sequence ID" value="KKO80853.1"/>
    <property type="molecule type" value="Genomic_DNA"/>
</dbReference>
<sequence length="101" mass="10236">MRVDAALLDVAGLVLLRVAREEVLEVAVGLEADSVAVVESAATADSDGAASRRVSGREQDATSAAADAAATAARAVRWGQEGRESGHGVCPSSEGRTCGRD</sequence>
<gene>
    <name evidence="1" type="ORF">WU87_02955</name>
</gene>
<evidence type="ECO:0000313" key="1">
    <source>
        <dbReference type="EMBL" id="KKO80853.1"/>
    </source>
</evidence>
<organism evidence="1 2">
    <name type="scientific">Corynebacterium minutissimum</name>
    <dbReference type="NCBI Taxonomy" id="38301"/>
    <lineage>
        <taxon>Bacteria</taxon>
        <taxon>Bacillati</taxon>
        <taxon>Actinomycetota</taxon>
        <taxon>Actinomycetes</taxon>
        <taxon>Mycobacteriales</taxon>
        <taxon>Corynebacteriaceae</taxon>
        <taxon>Corynebacterium</taxon>
    </lineage>
</organism>